<reference evidence="1 2" key="1">
    <citation type="submission" date="2021-02" db="EMBL/GenBank/DDBJ databases">
        <title>Alicyclobacillus curvatus sp. nov. and Alicyclobacillus mengziensis sp. nov., two acidophilic bacteria isolated from acid mine drainage.</title>
        <authorList>
            <person name="Huang Y."/>
        </authorList>
    </citation>
    <scope>NUCLEOTIDE SEQUENCE [LARGE SCALE GENOMIC DNA]</scope>
    <source>
        <strain evidence="1 2">S30H14</strain>
    </source>
</reference>
<sequence>MGIMERIHAAFSGERRCPPEHLAGYRRLGEQVYEIEVELAASDKPRVRAFVMAAKVLQTMADALLQNAYEDLPVPIVTHEQAEEWYSMLPDLMISARKEGISERSANTPLPVRLGRKIESHRACPVSHLAGMRRAADEVERLLSPQLDNVRLDPEKNKNALLMYEEARTRRQIGDAIVGSITRGEHVAEESHEEAEEQYWATLSAYLLVAQGLAYPDCLAHPSVQRQCKLDQDDVWRITSDIAKREIRRSGEWWKAERDLAELWGLHRITQIEREYENTVEDLLHEHKVREDGYWACCPFQPVYKVISDPIQVIGHSVPTGHVFVWDYGEDGEPGEFITKASFAPASSRQYCADED</sequence>
<dbReference type="Proteomes" id="UP000663505">
    <property type="component" value="Chromosome"/>
</dbReference>
<keyword evidence="2" id="KW-1185">Reference proteome</keyword>
<organism evidence="1 2">
    <name type="scientific">Alicyclobacillus mengziensis</name>
    <dbReference type="NCBI Taxonomy" id="2931921"/>
    <lineage>
        <taxon>Bacteria</taxon>
        <taxon>Bacillati</taxon>
        <taxon>Bacillota</taxon>
        <taxon>Bacilli</taxon>
        <taxon>Bacillales</taxon>
        <taxon>Alicyclobacillaceae</taxon>
        <taxon>Alicyclobacillus</taxon>
    </lineage>
</organism>
<dbReference type="RefSeq" id="WP_206658022.1">
    <property type="nucleotide sequence ID" value="NZ_CP071182.1"/>
</dbReference>
<evidence type="ECO:0000313" key="1">
    <source>
        <dbReference type="EMBL" id="QSO48700.1"/>
    </source>
</evidence>
<dbReference type="EMBL" id="CP071182">
    <property type="protein sequence ID" value="QSO48700.1"/>
    <property type="molecule type" value="Genomic_DNA"/>
</dbReference>
<dbReference type="AlphaFoldDB" id="A0A9X7W1R1"/>
<accession>A0A9X7W1R1</accession>
<name>A0A9X7W1R1_9BACL</name>
<dbReference type="KEGG" id="afx:JZ786_06980"/>
<protein>
    <submittedName>
        <fullName evidence="1">Uncharacterized protein</fullName>
    </submittedName>
</protein>
<proteinExistence type="predicted"/>
<gene>
    <name evidence="1" type="ORF">JZ786_06980</name>
</gene>
<evidence type="ECO:0000313" key="2">
    <source>
        <dbReference type="Proteomes" id="UP000663505"/>
    </source>
</evidence>